<proteinExistence type="predicted"/>
<accession>A0ABV8B6G8</accession>
<dbReference type="Pfam" id="PF00395">
    <property type="entry name" value="SLH"/>
    <property type="match status" value="3"/>
</dbReference>
<feature type="chain" id="PRO_5046123816" evidence="4">
    <location>
        <begin position="38"/>
        <end position="474"/>
    </location>
</feature>
<evidence type="ECO:0000259" key="5">
    <source>
        <dbReference type="PROSITE" id="PS51272"/>
    </source>
</evidence>
<gene>
    <name evidence="6" type="ORF">ACFOU2_21515</name>
</gene>
<dbReference type="SUPFAM" id="SSF53187">
    <property type="entry name" value="Zn-dependent exopeptidases"/>
    <property type="match status" value="1"/>
</dbReference>
<feature type="domain" description="SLH" evidence="5">
    <location>
        <begin position="99"/>
        <end position="154"/>
    </location>
</feature>
<name>A0ABV8B6G8_9BACI</name>
<evidence type="ECO:0000256" key="1">
    <source>
        <dbReference type="ARBA" id="ARBA00022729"/>
    </source>
</evidence>
<dbReference type="InterPro" id="IPR003646">
    <property type="entry name" value="SH3-like_bac-type"/>
</dbReference>
<dbReference type="RefSeq" id="WP_377918293.1">
    <property type="nucleotide sequence ID" value="NZ_JBHRZT010000072.1"/>
</dbReference>
<dbReference type="SMART" id="SM00646">
    <property type="entry name" value="Ami_3"/>
    <property type="match status" value="1"/>
</dbReference>
<keyword evidence="1 4" id="KW-0732">Signal</keyword>
<dbReference type="EC" id="3.5.1.28" evidence="6"/>
<evidence type="ECO:0000256" key="4">
    <source>
        <dbReference type="SAM" id="SignalP"/>
    </source>
</evidence>
<organism evidence="6 7">
    <name type="scientific">Bacillus songklensis</name>
    <dbReference type="NCBI Taxonomy" id="1069116"/>
    <lineage>
        <taxon>Bacteria</taxon>
        <taxon>Bacillati</taxon>
        <taxon>Bacillota</taxon>
        <taxon>Bacilli</taxon>
        <taxon>Bacillales</taxon>
        <taxon>Bacillaceae</taxon>
        <taxon>Bacillus</taxon>
    </lineage>
</organism>
<feature type="domain" description="SLH" evidence="5">
    <location>
        <begin position="35"/>
        <end position="98"/>
    </location>
</feature>
<evidence type="ECO:0000256" key="3">
    <source>
        <dbReference type="ARBA" id="ARBA00023316"/>
    </source>
</evidence>
<keyword evidence="7" id="KW-1185">Reference proteome</keyword>
<feature type="domain" description="SLH" evidence="5">
    <location>
        <begin position="155"/>
        <end position="218"/>
    </location>
</feature>
<dbReference type="EMBL" id="JBHRZT010000072">
    <property type="protein sequence ID" value="MFC3885913.1"/>
    <property type="molecule type" value="Genomic_DNA"/>
</dbReference>
<dbReference type="Proteomes" id="UP001595752">
    <property type="component" value="Unassembled WGS sequence"/>
</dbReference>
<dbReference type="PANTHER" id="PTHR30404:SF0">
    <property type="entry name" value="N-ACETYLMURAMOYL-L-ALANINE AMIDASE AMIC"/>
    <property type="match status" value="1"/>
</dbReference>
<dbReference type="InterPro" id="IPR001119">
    <property type="entry name" value="SLH_dom"/>
</dbReference>
<dbReference type="PANTHER" id="PTHR30404">
    <property type="entry name" value="N-ACETYLMURAMOYL-L-ALANINE AMIDASE"/>
    <property type="match status" value="1"/>
</dbReference>
<dbReference type="InterPro" id="IPR002508">
    <property type="entry name" value="MurNAc-LAA_cat"/>
</dbReference>
<feature type="signal peptide" evidence="4">
    <location>
        <begin position="1"/>
        <end position="37"/>
    </location>
</feature>
<protein>
    <submittedName>
        <fullName evidence="6">N-acetylmuramoyl-L-alanine amidase</fullName>
        <ecNumber evidence="6">3.5.1.28</ecNumber>
    </submittedName>
</protein>
<evidence type="ECO:0000313" key="7">
    <source>
        <dbReference type="Proteomes" id="UP001595752"/>
    </source>
</evidence>
<dbReference type="GO" id="GO:0008745">
    <property type="term" value="F:N-acetylmuramoyl-L-alanine amidase activity"/>
    <property type="evidence" value="ECO:0007669"/>
    <property type="project" value="UniProtKB-EC"/>
</dbReference>
<comment type="caution">
    <text evidence="6">The sequence shown here is derived from an EMBL/GenBank/DDBJ whole genome shotgun (WGS) entry which is preliminary data.</text>
</comment>
<keyword evidence="3" id="KW-0961">Cell wall biogenesis/degradation</keyword>
<dbReference type="Pfam" id="PF01520">
    <property type="entry name" value="Amidase_3"/>
    <property type="match status" value="1"/>
</dbReference>
<dbReference type="InterPro" id="IPR050695">
    <property type="entry name" value="N-acetylmuramoyl_amidase_3"/>
</dbReference>
<sequence length="474" mass="53108">MKFLEKVKHTFSLSKKIMGLTALGICAGMYVSGSAHAEFSDFNKTQPGGAEVFYLYDRDIINGYPDGTFRPESDVKRGQAVVMLGRALNWDISQTNTSPFKDVPANNDDNRYIIEGAKRGIVSGYDDGTFRPYASLTRGQMSAILQRVYKYPTHFTIPFADVKSTHWAYSPIQALASNGVVTGYTDNTFKPQQYISRKHYSMMLARTLQPSFRPPMYMKVKAGTTKLNVYSQPNTTSTITGALYEKALVQITPTSTKGWVKINYKDITGYAPLSYLEYYRLKGLPLEKRVVVVDAGHGGTDSGAVYGSLVEKDINLKASYYLKTELEKRGATVYLSRPTDTFVTLNDRATFSSPRRADIFISIHANATASHTANGTETYYNDQLYEGDVNPYPEESKKLAYALQVQLDKLPTKNLGIKQNEFYVLRKNTVPAVLVELGFIDGRYDSKYLADSNFLRQSAVYMSEGVVNYFKSID</sequence>
<keyword evidence="2 6" id="KW-0378">Hydrolase</keyword>
<dbReference type="Gene3D" id="3.40.630.40">
    <property type="entry name" value="Zn-dependent exopeptidases"/>
    <property type="match status" value="1"/>
</dbReference>
<dbReference type="CDD" id="cd02696">
    <property type="entry name" value="MurNAc-LAA"/>
    <property type="match status" value="1"/>
</dbReference>
<evidence type="ECO:0000313" key="6">
    <source>
        <dbReference type="EMBL" id="MFC3885913.1"/>
    </source>
</evidence>
<dbReference type="PROSITE" id="PS51272">
    <property type="entry name" value="SLH"/>
    <property type="match status" value="3"/>
</dbReference>
<dbReference type="Pfam" id="PF08239">
    <property type="entry name" value="SH3_3"/>
    <property type="match status" value="1"/>
</dbReference>
<evidence type="ECO:0000256" key="2">
    <source>
        <dbReference type="ARBA" id="ARBA00022801"/>
    </source>
</evidence>
<dbReference type="Gene3D" id="2.30.30.40">
    <property type="entry name" value="SH3 Domains"/>
    <property type="match status" value="1"/>
</dbReference>
<reference evidence="7" key="1">
    <citation type="journal article" date="2019" name="Int. J. Syst. Evol. Microbiol.">
        <title>The Global Catalogue of Microorganisms (GCM) 10K type strain sequencing project: providing services to taxonomists for standard genome sequencing and annotation.</title>
        <authorList>
            <consortium name="The Broad Institute Genomics Platform"/>
            <consortium name="The Broad Institute Genome Sequencing Center for Infectious Disease"/>
            <person name="Wu L."/>
            <person name="Ma J."/>
        </authorList>
    </citation>
    <scope>NUCLEOTIDE SEQUENCE [LARGE SCALE GENOMIC DNA]</scope>
    <source>
        <strain evidence="7">CCUG 61889</strain>
    </source>
</reference>